<evidence type="ECO:0000259" key="2">
    <source>
        <dbReference type="SMART" id="SM00722"/>
    </source>
</evidence>
<reference evidence="3 4" key="1">
    <citation type="submission" date="2014-02" db="EMBL/GenBank/DDBJ databases">
        <title>Expanding our view of genomic diversity in Candidatus Accumulibacter clades.</title>
        <authorList>
            <person name="Skennerton C.T."/>
            <person name="Barr J.J."/>
            <person name="Slater F.R."/>
            <person name="Bond P.L."/>
            <person name="Tyson G.W."/>
        </authorList>
    </citation>
    <scope>NUCLEOTIDE SEQUENCE [LARGE SCALE GENOMIC DNA]</scope>
    <source>
        <strain evidence="4">BA-92</strain>
    </source>
</reference>
<protein>
    <submittedName>
        <fullName evidence="3">Nitrous oxide reductase family maturation protein NosD</fullName>
    </submittedName>
</protein>
<sequence>MSVAAFGDQQLIQHGQQSYSSSRVRPLLLLSARGHRLLLAALRTLLLATLLGADLSAPRTAHAKSTAALPLLQTWIDLTPTGDRLQAPAGTYAGPAVISRAMVIDGEGKIIVDGGGKGTVLSVKATGVTIRGLHLKNSGDSHDSLDSGLLIENGSDNLIENNLIDDVLFGVTLQGANDNRVIGNRISSRHSDPAERGDGIRLWYSMRNRVENNDISRIRDITVSNSLRNRFIGNRITESRRALNLLFSHRTLIEKNRLANNSTGITSINSSGVIIRNNQIMHSVDASGAGIALKESGTTLIQGNEIIHCAVGLMSDSPTHPINRITVIDNRIAHNFTGVSFYGERGGHLVLRNRFEHNLWQALVGESGRVDRNEWRGNYWDDYQGFDQNGDGVGDSAHEIWAYADLIWIETPMAKFFRSSPVLELLDFLERLAPFASPKLVLRDPEPQAHNKEAPKRAKVATN</sequence>
<organism evidence="3 4">
    <name type="scientific">Candidatus Accumulibacter appositus</name>
    <dbReference type="NCBI Taxonomy" id="1454003"/>
    <lineage>
        <taxon>Bacteria</taxon>
        <taxon>Pseudomonadati</taxon>
        <taxon>Pseudomonadota</taxon>
        <taxon>Betaproteobacteria</taxon>
        <taxon>Candidatus Accumulibacter</taxon>
    </lineage>
</organism>
<feature type="compositionally biased region" description="Basic and acidic residues" evidence="1">
    <location>
        <begin position="443"/>
        <end position="456"/>
    </location>
</feature>
<dbReference type="EMBL" id="JEMX01000028">
    <property type="protein sequence ID" value="EXI80917.1"/>
    <property type="molecule type" value="Genomic_DNA"/>
</dbReference>
<name>A0A011PV60_9PROT</name>
<feature type="domain" description="Carbohydrate-binding/sugar hydrolysis" evidence="2">
    <location>
        <begin position="79"/>
        <end position="235"/>
    </location>
</feature>
<dbReference type="InterPro" id="IPR007742">
    <property type="entry name" value="NosD_dom"/>
</dbReference>
<dbReference type="SMART" id="SM00710">
    <property type="entry name" value="PbH1"/>
    <property type="match status" value="9"/>
</dbReference>
<dbReference type="STRING" id="1454003.AW10_01530"/>
<accession>A0A011PV60</accession>
<evidence type="ECO:0000313" key="4">
    <source>
        <dbReference type="Proteomes" id="UP000021816"/>
    </source>
</evidence>
<proteinExistence type="predicted"/>
<comment type="caution">
    <text evidence="3">The sequence shown here is derived from an EMBL/GenBank/DDBJ whole genome shotgun (WGS) entry which is preliminary data.</text>
</comment>
<dbReference type="InterPro" id="IPR006626">
    <property type="entry name" value="PbH1"/>
</dbReference>
<gene>
    <name evidence="3" type="ORF">AW10_01530</name>
</gene>
<feature type="region of interest" description="Disordered" evidence="1">
    <location>
        <begin position="443"/>
        <end position="463"/>
    </location>
</feature>
<dbReference type="NCBIfam" id="TIGR04247">
    <property type="entry name" value="NosD_copper_fam"/>
    <property type="match status" value="1"/>
</dbReference>
<dbReference type="InterPro" id="IPR026464">
    <property type="entry name" value="NosD_copper_fam"/>
</dbReference>
<feature type="domain" description="Carbohydrate-binding/sugar hydrolysis" evidence="2">
    <location>
        <begin position="261"/>
        <end position="396"/>
    </location>
</feature>
<dbReference type="Pfam" id="PF05048">
    <property type="entry name" value="NosD"/>
    <property type="match status" value="1"/>
</dbReference>
<dbReference type="Proteomes" id="UP000021816">
    <property type="component" value="Unassembled WGS sequence"/>
</dbReference>
<dbReference type="SUPFAM" id="SSF51126">
    <property type="entry name" value="Pectin lyase-like"/>
    <property type="match status" value="1"/>
</dbReference>
<dbReference type="SMART" id="SM00722">
    <property type="entry name" value="CASH"/>
    <property type="match status" value="2"/>
</dbReference>
<dbReference type="AlphaFoldDB" id="A0A011PV60"/>
<dbReference type="Gene3D" id="2.160.20.10">
    <property type="entry name" value="Single-stranded right-handed beta-helix, Pectin lyase-like"/>
    <property type="match status" value="2"/>
</dbReference>
<dbReference type="InterPro" id="IPR022441">
    <property type="entry name" value="Para_beta_helix_rpt-2"/>
</dbReference>
<dbReference type="NCBIfam" id="TIGR03804">
    <property type="entry name" value="para_beta_helix"/>
    <property type="match status" value="1"/>
</dbReference>
<dbReference type="InterPro" id="IPR012334">
    <property type="entry name" value="Pectin_lyas_fold"/>
</dbReference>
<dbReference type="PATRIC" id="fig|1454003.3.peg.1578"/>
<dbReference type="InterPro" id="IPR011050">
    <property type="entry name" value="Pectin_lyase_fold/virulence"/>
</dbReference>
<evidence type="ECO:0000256" key="1">
    <source>
        <dbReference type="SAM" id="MobiDB-lite"/>
    </source>
</evidence>
<dbReference type="InterPro" id="IPR006633">
    <property type="entry name" value="Carb-bd_sugar_hydrolysis-dom"/>
</dbReference>
<evidence type="ECO:0000313" key="3">
    <source>
        <dbReference type="EMBL" id="EXI80917.1"/>
    </source>
</evidence>